<accession>A0ABW0IE55</accession>
<comment type="caution">
    <text evidence="1">The sequence shown here is derived from an EMBL/GenBank/DDBJ whole genome shotgun (WGS) entry which is preliminary data.</text>
</comment>
<protein>
    <submittedName>
        <fullName evidence="1">Uncharacterized protein</fullName>
    </submittedName>
</protein>
<organism evidence="1 2">
    <name type="scientific">Larkinella bovis</name>
    <dbReference type="NCBI Taxonomy" id="683041"/>
    <lineage>
        <taxon>Bacteria</taxon>
        <taxon>Pseudomonadati</taxon>
        <taxon>Bacteroidota</taxon>
        <taxon>Cytophagia</taxon>
        <taxon>Cytophagales</taxon>
        <taxon>Spirosomataceae</taxon>
        <taxon>Larkinella</taxon>
    </lineage>
</organism>
<gene>
    <name evidence="1" type="ORF">ACFPMF_19745</name>
</gene>
<proteinExistence type="predicted"/>
<evidence type="ECO:0000313" key="2">
    <source>
        <dbReference type="Proteomes" id="UP001596106"/>
    </source>
</evidence>
<sequence length="44" mass="5171">MKTVLLSLLTVLCTLVFAGFSRLDFFDNDDFDITWEEIDDDLWP</sequence>
<evidence type="ECO:0000313" key="1">
    <source>
        <dbReference type="EMBL" id="MFC5411564.1"/>
    </source>
</evidence>
<dbReference type="Proteomes" id="UP001596106">
    <property type="component" value="Unassembled WGS sequence"/>
</dbReference>
<keyword evidence="2" id="KW-1185">Reference proteome</keyword>
<name>A0ABW0IE55_9BACT</name>
<reference evidence="2" key="1">
    <citation type="journal article" date="2019" name="Int. J. Syst. Evol. Microbiol.">
        <title>The Global Catalogue of Microorganisms (GCM) 10K type strain sequencing project: providing services to taxonomists for standard genome sequencing and annotation.</title>
        <authorList>
            <consortium name="The Broad Institute Genomics Platform"/>
            <consortium name="The Broad Institute Genome Sequencing Center for Infectious Disease"/>
            <person name="Wu L."/>
            <person name="Ma J."/>
        </authorList>
    </citation>
    <scope>NUCLEOTIDE SEQUENCE [LARGE SCALE GENOMIC DNA]</scope>
    <source>
        <strain evidence="2">CCUG 55250</strain>
    </source>
</reference>
<dbReference type="RefSeq" id="WP_379848456.1">
    <property type="nucleotide sequence ID" value="NZ_JBHSMA010000007.1"/>
</dbReference>
<dbReference type="EMBL" id="JBHSMA010000007">
    <property type="protein sequence ID" value="MFC5411564.1"/>
    <property type="molecule type" value="Genomic_DNA"/>
</dbReference>